<accession>A0A1B6GPU1</accession>
<organism evidence="2">
    <name type="scientific">Cuerna arida</name>
    <dbReference type="NCBI Taxonomy" id="1464854"/>
    <lineage>
        <taxon>Eukaryota</taxon>
        <taxon>Metazoa</taxon>
        <taxon>Ecdysozoa</taxon>
        <taxon>Arthropoda</taxon>
        <taxon>Hexapoda</taxon>
        <taxon>Insecta</taxon>
        <taxon>Pterygota</taxon>
        <taxon>Neoptera</taxon>
        <taxon>Paraneoptera</taxon>
        <taxon>Hemiptera</taxon>
        <taxon>Auchenorrhyncha</taxon>
        <taxon>Membracoidea</taxon>
        <taxon>Cicadellidae</taxon>
        <taxon>Cicadellinae</taxon>
        <taxon>Proconiini</taxon>
        <taxon>Cuerna</taxon>
    </lineage>
</organism>
<proteinExistence type="predicted"/>
<evidence type="ECO:0000259" key="1">
    <source>
        <dbReference type="Pfam" id="PF14529"/>
    </source>
</evidence>
<dbReference type="Pfam" id="PF14529">
    <property type="entry name" value="Exo_endo_phos_2"/>
    <property type="match status" value="1"/>
</dbReference>
<feature type="non-terminal residue" evidence="2">
    <location>
        <position position="101"/>
    </location>
</feature>
<gene>
    <name evidence="2" type="ORF">g.47240</name>
</gene>
<dbReference type="EMBL" id="GECZ01005349">
    <property type="protein sequence ID" value="JAS64420.1"/>
    <property type="molecule type" value="Transcribed_RNA"/>
</dbReference>
<feature type="domain" description="Endonuclease/exonuclease/phosphatase" evidence="1">
    <location>
        <begin position="12"/>
        <end position="100"/>
    </location>
</feature>
<dbReference type="InterPro" id="IPR036691">
    <property type="entry name" value="Endo/exonu/phosph_ase_sf"/>
</dbReference>
<feature type="non-terminal residue" evidence="2">
    <location>
        <position position="1"/>
    </location>
</feature>
<dbReference type="GO" id="GO:0003824">
    <property type="term" value="F:catalytic activity"/>
    <property type="evidence" value="ECO:0007669"/>
    <property type="project" value="InterPro"/>
</dbReference>
<dbReference type="SUPFAM" id="SSF56219">
    <property type="entry name" value="DNase I-like"/>
    <property type="match status" value="1"/>
</dbReference>
<reference evidence="2" key="1">
    <citation type="submission" date="2015-11" db="EMBL/GenBank/DDBJ databases">
        <title>De novo transcriptome assembly of four potential Pierce s Disease insect vectors from Arizona vineyards.</title>
        <authorList>
            <person name="Tassone E.E."/>
        </authorList>
    </citation>
    <scope>NUCLEOTIDE SEQUENCE</scope>
</reference>
<dbReference type="AlphaFoldDB" id="A0A1B6GPU1"/>
<protein>
    <recommendedName>
        <fullName evidence="1">Endonuclease/exonuclease/phosphatase domain-containing protein</fullName>
    </recommendedName>
</protein>
<sequence>SVPGGSNREIVFASGYFASERDSPPPEVQGLVKYCSERKLPLILGCDANAHNVAWASTNTNGRGEDMLEFILENNLDILNVGDSPTFVNRVRGEIIDITLG</sequence>
<evidence type="ECO:0000313" key="2">
    <source>
        <dbReference type="EMBL" id="JAS64420.1"/>
    </source>
</evidence>
<dbReference type="InterPro" id="IPR005135">
    <property type="entry name" value="Endo/exonuclease/phosphatase"/>
</dbReference>
<dbReference type="Gene3D" id="3.60.10.10">
    <property type="entry name" value="Endonuclease/exonuclease/phosphatase"/>
    <property type="match status" value="1"/>
</dbReference>
<name>A0A1B6GPU1_9HEMI</name>